<accession>W3XGN9</accession>
<name>W3XGN9_PESFW</name>
<dbReference type="Proteomes" id="UP000030651">
    <property type="component" value="Unassembled WGS sequence"/>
</dbReference>
<dbReference type="AlphaFoldDB" id="W3XGN9"/>
<evidence type="ECO:0000313" key="3">
    <source>
        <dbReference type="Proteomes" id="UP000030651"/>
    </source>
</evidence>
<keyword evidence="3" id="KW-1185">Reference proteome</keyword>
<reference evidence="3" key="1">
    <citation type="journal article" date="2015" name="BMC Genomics">
        <title>Genomic and transcriptomic analysis of the endophytic fungus Pestalotiopsis fici reveals its lifestyle and high potential for synthesis of natural products.</title>
        <authorList>
            <person name="Wang X."/>
            <person name="Zhang X."/>
            <person name="Liu L."/>
            <person name="Xiang M."/>
            <person name="Wang W."/>
            <person name="Sun X."/>
            <person name="Che Y."/>
            <person name="Guo L."/>
            <person name="Liu G."/>
            <person name="Guo L."/>
            <person name="Wang C."/>
            <person name="Yin W.B."/>
            <person name="Stadler M."/>
            <person name="Zhang X."/>
            <person name="Liu X."/>
        </authorList>
    </citation>
    <scope>NUCLEOTIDE SEQUENCE [LARGE SCALE GENOMIC DNA]</scope>
    <source>
        <strain evidence="3">W106-1 / CGMCC3.15140</strain>
    </source>
</reference>
<dbReference type="HOGENOM" id="CLU_2224132_0_0_1"/>
<dbReference type="GeneID" id="19267645"/>
<dbReference type="InParanoid" id="W3XGN9"/>
<dbReference type="KEGG" id="pfy:PFICI_02632"/>
<organism evidence="2 3">
    <name type="scientific">Pestalotiopsis fici (strain W106-1 / CGMCC3.15140)</name>
    <dbReference type="NCBI Taxonomy" id="1229662"/>
    <lineage>
        <taxon>Eukaryota</taxon>
        <taxon>Fungi</taxon>
        <taxon>Dikarya</taxon>
        <taxon>Ascomycota</taxon>
        <taxon>Pezizomycotina</taxon>
        <taxon>Sordariomycetes</taxon>
        <taxon>Xylariomycetidae</taxon>
        <taxon>Amphisphaeriales</taxon>
        <taxon>Sporocadaceae</taxon>
        <taxon>Pestalotiopsis</taxon>
    </lineage>
</organism>
<dbReference type="EMBL" id="KI912110">
    <property type="protein sequence ID" value="ETS84607.1"/>
    <property type="molecule type" value="Genomic_DNA"/>
</dbReference>
<proteinExistence type="predicted"/>
<feature type="region of interest" description="Disordered" evidence="1">
    <location>
        <begin position="25"/>
        <end position="92"/>
    </location>
</feature>
<evidence type="ECO:0000256" key="1">
    <source>
        <dbReference type="SAM" id="MobiDB-lite"/>
    </source>
</evidence>
<sequence>MSGKQQQDTSKLSDYDIFIRAEEEREKDRLKSMPALSFQKADYKPPERQYEEMRASEVPHDQRKEDRERKRMERRQKSTNGKDNGKLYDNYKIRDQTVRWNDKGCP</sequence>
<feature type="compositionally biased region" description="Basic and acidic residues" evidence="1">
    <location>
        <begin position="83"/>
        <end position="92"/>
    </location>
</feature>
<protein>
    <submittedName>
        <fullName evidence="2">Uncharacterized protein</fullName>
    </submittedName>
</protein>
<feature type="compositionally biased region" description="Basic and acidic residues" evidence="1">
    <location>
        <begin position="41"/>
        <end position="71"/>
    </location>
</feature>
<dbReference type="RefSeq" id="XP_007829404.1">
    <property type="nucleotide sequence ID" value="XM_007831213.1"/>
</dbReference>
<evidence type="ECO:0000313" key="2">
    <source>
        <dbReference type="EMBL" id="ETS84607.1"/>
    </source>
</evidence>
<gene>
    <name evidence="2" type="ORF">PFICI_02632</name>
</gene>